<feature type="transmembrane region" description="Helical" evidence="2">
    <location>
        <begin position="96"/>
        <end position="120"/>
    </location>
</feature>
<protein>
    <recommendedName>
        <fullName evidence="3">Cyanobacterial aminoacyl-tRNA synthetase CAAD domain-containing protein</fullName>
    </recommendedName>
</protein>
<evidence type="ECO:0000256" key="1">
    <source>
        <dbReference type="ARBA" id="ARBA00004141"/>
    </source>
</evidence>
<organism evidence="4 5">
    <name type="scientific">Musa troglodytarum</name>
    <name type="common">fe'i banana</name>
    <dbReference type="NCBI Taxonomy" id="320322"/>
    <lineage>
        <taxon>Eukaryota</taxon>
        <taxon>Viridiplantae</taxon>
        <taxon>Streptophyta</taxon>
        <taxon>Embryophyta</taxon>
        <taxon>Tracheophyta</taxon>
        <taxon>Spermatophyta</taxon>
        <taxon>Magnoliopsida</taxon>
        <taxon>Liliopsida</taxon>
        <taxon>Zingiberales</taxon>
        <taxon>Musaceae</taxon>
        <taxon>Musa</taxon>
    </lineage>
</organism>
<feature type="transmembrane region" description="Helical" evidence="2">
    <location>
        <begin position="126"/>
        <end position="144"/>
    </location>
</feature>
<accession>A0A9E7GMY8</accession>
<dbReference type="PANTHER" id="PTHR33222">
    <property type="match status" value="1"/>
</dbReference>
<dbReference type="AlphaFoldDB" id="A0A9E7GMY8"/>
<sequence>MAATAFAASSTAAAMLSGARLPVPGSAVLIPPRLVPASPPFLLPLPWFLFADVCRFSSLRVRASSSSEESSGSVQTDELLADLKGKWDSIENKSTVFLYGGGAIVAVWLSSIIVGAVNSVPLLPKIMELVGLGYTGWFVYRYLLFKESRKELASDIESLKKKIVGTAE</sequence>
<evidence type="ECO:0000259" key="3">
    <source>
        <dbReference type="Pfam" id="PF14159"/>
    </source>
</evidence>
<reference evidence="4" key="1">
    <citation type="submission" date="2022-05" db="EMBL/GenBank/DDBJ databases">
        <title>The Musa troglodytarum L. genome provides insights into the mechanism of non-climacteric behaviour and enrichment of carotenoids.</title>
        <authorList>
            <person name="Wang J."/>
        </authorList>
    </citation>
    <scope>NUCLEOTIDE SEQUENCE</scope>
    <source>
        <tissue evidence="4">Leaf</tissue>
    </source>
</reference>
<dbReference type="EMBL" id="CP097509">
    <property type="protein sequence ID" value="URE18296.1"/>
    <property type="molecule type" value="Genomic_DNA"/>
</dbReference>
<dbReference type="InterPro" id="IPR025564">
    <property type="entry name" value="CAAD_dom"/>
</dbReference>
<dbReference type="Pfam" id="PF14159">
    <property type="entry name" value="CAAD"/>
    <property type="match status" value="1"/>
</dbReference>
<keyword evidence="2" id="KW-1133">Transmembrane helix</keyword>
<keyword evidence="2" id="KW-0472">Membrane</keyword>
<dbReference type="GO" id="GO:0009535">
    <property type="term" value="C:chloroplast thylakoid membrane"/>
    <property type="evidence" value="ECO:0007669"/>
    <property type="project" value="TreeGrafter"/>
</dbReference>
<evidence type="ECO:0000256" key="2">
    <source>
        <dbReference type="SAM" id="Phobius"/>
    </source>
</evidence>
<feature type="domain" description="Cyanobacterial aminoacyl-tRNA synthetase CAAD" evidence="3">
    <location>
        <begin position="82"/>
        <end position="165"/>
    </location>
</feature>
<dbReference type="PANTHER" id="PTHR33222:SF4">
    <property type="entry name" value="PROTEIN CURVATURE THYLAKOID 1A, CHLOROPLASTIC"/>
    <property type="match status" value="1"/>
</dbReference>
<gene>
    <name evidence="4" type="ORF">MUK42_12643</name>
</gene>
<evidence type="ECO:0000313" key="4">
    <source>
        <dbReference type="EMBL" id="URE18296.1"/>
    </source>
</evidence>
<keyword evidence="5" id="KW-1185">Reference proteome</keyword>
<name>A0A9E7GMY8_9LILI</name>
<evidence type="ECO:0000313" key="5">
    <source>
        <dbReference type="Proteomes" id="UP001055439"/>
    </source>
</evidence>
<dbReference type="OrthoDB" id="2014299at2759"/>
<dbReference type="InterPro" id="IPR033344">
    <property type="entry name" value="CURT1"/>
</dbReference>
<proteinExistence type="predicted"/>
<dbReference type="Proteomes" id="UP001055439">
    <property type="component" value="Chromosome 7"/>
</dbReference>
<keyword evidence="2" id="KW-0812">Transmembrane</keyword>
<comment type="subcellular location">
    <subcellularLocation>
        <location evidence="1">Membrane</location>
        <topology evidence="1">Multi-pass membrane protein</topology>
    </subcellularLocation>
</comment>